<feature type="transmembrane region" description="Helical" evidence="5">
    <location>
        <begin position="71"/>
        <end position="90"/>
    </location>
</feature>
<feature type="transmembrane region" description="Helical" evidence="5">
    <location>
        <begin position="102"/>
        <end position="122"/>
    </location>
</feature>
<comment type="subcellular location">
    <subcellularLocation>
        <location evidence="1">Membrane</location>
        <topology evidence="1">Multi-pass membrane protein</topology>
    </subcellularLocation>
</comment>
<name>G0U091_TRYVY</name>
<feature type="domain" description="Golgi pH regulator conserved" evidence="7">
    <location>
        <begin position="148"/>
        <end position="209"/>
    </location>
</feature>
<feature type="transmembrane region" description="Helical" evidence="5">
    <location>
        <begin position="34"/>
        <end position="51"/>
    </location>
</feature>
<feature type="transmembrane region" description="Helical" evidence="5">
    <location>
        <begin position="6"/>
        <end position="27"/>
    </location>
</feature>
<evidence type="ECO:0000259" key="6">
    <source>
        <dbReference type="Pfam" id="PF12430"/>
    </source>
</evidence>
<gene>
    <name evidence="8" type="ORF">TVY486_0800970</name>
</gene>
<dbReference type="Pfam" id="PF12537">
    <property type="entry name" value="GPHR_N"/>
    <property type="match status" value="1"/>
</dbReference>
<evidence type="ECO:0000256" key="5">
    <source>
        <dbReference type="SAM" id="Phobius"/>
    </source>
</evidence>
<dbReference type="Pfam" id="PF12430">
    <property type="entry name" value="ABA_GPCR"/>
    <property type="match status" value="1"/>
</dbReference>
<dbReference type="OMA" id="MEMERTH"/>
<keyword evidence="4 5" id="KW-0472">Membrane</keyword>
<feature type="domain" description="Abscisic acid G-protein coupled receptor-like" evidence="6">
    <location>
        <begin position="295"/>
        <end position="471"/>
    </location>
</feature>
<keyword evidence="3 5" id="KW-1133">Transmembrane helix</keyword>
<dbReference type="InterPro" id="IPR025969">
    <property type="entry name" value="ABA_GPCR_dom"/>
</dbReference>
<evidence type="ECO:0000256" key="4">
    <source>
        <dbReference type="ARBA" id="ARBA00023136"/>
    </source>
</evidence>
<feature type="transmembrane region" description="Helical" evidence="5">
    <location>
        <begin position="369"/>
        <end position="389"/>
    </location>
</feature>
<dbReference type="GO" id="GO:0016020">
    <property type="term" value="C:membrane"/>
    <property type="evidence" value="ECO:0007669"/>
    <property type="project" value="UniProtKB-SubCell"/>
</dbReference>
<proteinExistence type="predicted"/>
<keyword evidence="2 5" id="KW-0812">Transmembrane</keyword>
<evidence type="ECO:0008006" key="9">
    <source>
        <dbReference type="Google" id="ProtNLM"/>
    </source>
</evidence>
<evidence type="ECO:0000313" key="8">
    <source>
        <dbReference type="EMBL" id="CCC49489.1"/>
    </source>
</evidence>
<organism evidence="8">
    <name type="scientific">Trypanosoma vivax (strain Y486)</name>
    <dbReference type="NCBI Taxonomy" id="1055687"/>
    <lineage>
        <taxon>Eukaryota</taxon>
        <taxon>Discoba</taxon>
        <taxon>Euglenozoa</taxon>
        <taxon>Kinetoplastea</taxon>
        <taxon>Metakinetoplastina</taxon>
        <taxon>Trypanosomatida</taxon>
        <taxon>Trypanosomatidae</taxon>
        <taxon>Trypanosoma</taxon>
        <taxon>Duttonella</taxon>
    </lineage>
</organism>
<dbReference type="VEuPathDB" id="TriTrypDB:TvY486_0800970"/>
<sequence length="490" mass="54023">MLVEVLLFLLLYYVGTLFSRLVFVYTIQWRSTKICFCLVFALSVFTFALILSDASKFCEHSFLGASGSQVLRFTLMVNLVTIAVVSPLQVVCSLMWDFHLRYVLVTFMLIIMAVVYGTSAPLAQLRFAILRVDLRETPVQLLWKTICLVVSLSGILSVSILSGYAAVMTPLAFIRPRAVRESGDCARVALCVLAKRQRHLIDLWISRRHLIAHACSVPAYGGGCLGVRGPVVSDDCTDVGGGFLNWVARSIGLTAHRGDVNIAKLEAEESGIRNVSMAVFLQMSEMDSLVRSADRGSTWRGWVNGLVGVVLLMHTLVKFSSAIVGLLKWVALPDNHVALHREDMATKVMNFLEAYGLAAPHEDGAEQRVVWVSLILNAWMIISSIRGFLLTVFRFVTTNIAFLSLDTTVMMLTAGMGAFFVGQLVLLRLTPRLEHESTLYAVLREDLPQNRVYCHLNDLFFVMAGAATALMQRYAVSPGVVAAELCTTGG</sequence>
<evidence type="ECO:0000256" key="2">
    <source>
        <dbReference type="ARBA" id="ARBA00022692"/>
    </source>
</evidence>
<dbReference type="PANTHER" id="PTHR15948:SF0">
    <property type="entry name" value="GOLGI PH REGULATOR A-RELATED"/>
    <property type="match status" value="1"/>
</dbReference>
<reference evidence="8" key="1">
    <citation type="journal article" date="2012" name="Proc. Natl. Acad. Sci. U.S.A.">
        <title>Antigenic diversity is generated by distinct evolutionary mechanisms in African trypanosome species.</title>
        <authorList>
            <person name="Jackson A.P."/>
            <person name="Berry A."/>
            <person name="Aslett M."/>
            <person name="Allison H.C."/>
            <person name="Burton P."/>
            <person name="Vavrova-Anderson J."/>
            <person name="Brown R."/>
            <person name="Browne H."/>
            <person name="Corton N."/>
            <person name="Hauser H."/>
            <person name="Gamble J."/>
            <person name="Gilderthorp R."/>
            <person name="Marcello L."/>
            <person name="McQuillan J."/>
            <person name="Otto T.D."/>
            <person name="Quail M.A."/>
            <person name="Sanders M.J."/>
            <person name="van Tonder A."/>
            <person name="Ginger M.L."/>
            <person name="Field M.C."/>
            <person name="Barry J.D."/>
            <person name="Hertz-Fowler C."/>
            <person name="Berriman M."/>
        </authorList>
    </citation>
    <scope>NUCLEOTIDE SEQUENCE</scope>
    <source>
        <strain evidence="8">Y486</strain>
    </source>
</reference>
<dbReference type="EMBL" id="HE573024">
    <property type="protein sequence ID" value="CCC49489.1"/>
    <property type="molecule type" value="Genomic_DNA"/>
</dbReference>
<feature type="transmembrane region" description="Helical" evidence="5">
    <location>
        <begin position="409"/>
        <end position="427"/>
    </location>
</feature>
<evidence type="ECO:0000259" key="7">
    <source>
        <dbReference type="Pfam" id="PF12537"/>
    </source>
</evidence>
<dbReference type="InterPro" id="IPR022535">
    <property type="entry name" value="Golgi_pH-regulator_cons_dom"/>
</dbReference>
<dbReference type="PANTHER" id="PTHR15948">
    <property type="entry name" value="G-PROTEIN COUPLED RECEPTOR 89-RELATED"/>
    <property type="match status" value="1"/>
</dbReference>
<feature type="transmembrane region" description="Helical" evidence="5">
    <location>
        <begin position="142"/>
        <end position="167"/>
    </location>
</feature>
<accession>G0U091</accession>
<evidence type="ECO:0000256" key="1">
    <source>
        <dbReference type="ARBA" id="ARBA00004141"/>
    </source>
</evidence>
<dbReference type="InterPro" id="IPR015672">
    <property type="entry name" value="GPHR/GTG"/>
</dbReference>
<protein>
    <recommendedName>
        <fullName evidence="9">Golgi pH regulator conserved domain-containing protein</fullName>
    </recommendedName>
</protein>
<evidence type="ECO:0000256" key="3">
    <source>
        <dbReference type="ARBA" id="ARBA00022989"/>
    </source>
</evidence>
<dbReference type="AlphaFoldDB" id="G0U091"/>